<gene>
    <name evidence="3" type="ORF">AWB75_05675</name>
</gene>
<organism evidence="3 4">
    <name type="scientific">Caballeronia catudaia</name>
    <dbReference type="NCBI Taxonomy" id="1777136"/>
    <lineage>
        <taxon>Bacteria</taxon>
        <taxon>Pseudomonadati</taxon>
        <taxon>Pseudomonadota</taxon>
        <taxon>Betaproteobacteria</taxon>
        <taxon>Burkholderiales</taxon>
        <taxon>Burkholderiaceae</taxon>
        <taxon>Caballeronia</taxon>
    </lineage>
</organism>
<reference evidence="3" key="1">
    <citation type="submission" date="2016-01" db="EMBL/GenBank/DDBJ databases">
        <authorList>
            <person name="Peeters C."/>
        </authorList>
    </citation>
    <scope>NUCLEOTIDE SEQUENCE [LARGE SCALE GENOMIC DNA]</scope>
    <source>
        <strain evidence="3">LMG 29318</strain>
    </source>
</reference>
<feature type="domain" description="NADP-dependent oxidoreductase" evidence="2">
    <location>
        <begin position="15"/>
        <end position="315"/>
    </location>
</feature>
<dbReference type="Proteomes" id="UP000054870">
    <property type="component" value="Unassembled WGS sequence"/>
</dbReference>
<keyword evidence="4" id="KW-1185">Reference proteome</keyword>
<dbReference type="Pfam" id="PF00248">
    <property type="entry name" value="Aldo_ket_red"/>
    <property type="match status" value="1"/>
</dbReference>
<comment type="caution">
    <text evidence="3">The sequence shown here is derived from an EMBL/GenBank/DDBJ whole genome shotgun (WGS) entry which is preliminary data.</text>
</comment>
<sequence>MQYVHLGRSGLKVSRLCLGTMNFGDLTDESTSFRIMDDAMGFGVNFIDTADVYGGPQSPQMKQGFGLSEEIIGRWIAQGGRRDQIVLASKVYQPMGLGPNDRGLSAYHIRKACEDSLRRLKTDHIDLYQMHHIDRRTPWEEVWQAMDVLIQQGKVLYVGSCNFAGWDIATGQAAAQSRHFMGLVAEQSLYNLSARTIELELIPACRHHGVGLLPWSPLGGGLLGGVLQRALDGRRAKPEMARRIGQYHDQLQAYEALRADLEERPADIALAWLLHNPVVTAPIVGPRTPDQLSLALRAVDISLSEDTLRCLDEIWPGPGGEAPEAYAW</sequence>
<evidence type="ECO:0000256" key="1">
    <source>
        <dbReference type="ARBA" id="ARBA00023002"/>
    </source>
</evidence>
<dbReference type="GO" id="GO:0016491">
    <property type="term" value="F:oxidoreductase activity"/>
    <property type="evidence" value="ECO:0007669"/>
    <property type="project" value="UniProtKB-KW"/>
</dbReference>
<dbReference type="PANTHER" id="PTHR43364">
    <property type="entry name" value="NADH-SPECIFIC METHYLGLYOXAL REDUCTASE-RELATED"/>
    <property type="match status" value="1"/>
</dbReference>
<dbReference type="AlphaFoldDB" id="A0A158CSJ9"/>
<dbReference type="InterPro" id="IPR050523">
    <property type="entry name" value="AKR_Detox_Biosynth"/>
</dbReference>
<dbReference type="RefSeq" id="WP_061127366.1">
    <property type="nucleotide sequence ID" value="NZ_FCOF02000039.1"/>
</dbReference>
<dbReference type="InterPro" id="IPR023210">
    <property type="entry name" value="NADP_OxRdtase_dom"/>
</dbReference>
<dbReference type="CDD" id="cd19087">
    <property type="entry name" value="AKR_AKR12A1_B1_C1"/>
    <property type="match status" value="1"/>
</dbReference>
<dbReference type="SUPFAM" id="SSF51430">
    <property type="entry name" value="NAD(P)-linked oxidoreductase"/>
    <property type="match status" value="1"/>
</dbReference>
<dbReference type="PANTHER" id="PTHR43364:SF5">
    <property type="entry name" value="REDUCTASE"/>
    <property type="match status" value="1"/>
</dbReference>
<dbReference type="Gene3D" id="3.20.20.100">
    <property type="entry name" value="NADP-dependent oxidoreductase domain"/>
    <property type="match status" value="1"/>
</dbReference>
<accession>A0A158CSJ9</accession>
<protein>
    <submittedName>
        <fullName evidence="3">Aldo/keto reductase</fullName>
    </submittedName>
</protein>
<dbReference type="EMBL" id="FCOF02000039">
    <property type="protein sequence ID" value="SAK85352.1"/>
    <property type="molecule type" value="Genomic_DNA"/>
</dbReference>
<dbReference type="GO" id="GO:0005829">
    <property type="term" value="C:cytosol"/>
    <property type="evidence" value="ECO:0007669"/>
    <property type="project" value="UniProtKB-ARBA"/>
</dbReference>
<name>A0A158CSJ9_9BURK</name>
<dbReference type="OrthoDB" id="5488419at2"/>
<proteinExistence type="predicted"/>
<evidence type="ECO:0000259" key="2">
    <source>
        <dbReference type="Pfam" id="PF00248"/>
    </source>
</evidence>
<evidence type="ECO:0000313" key="3">
    <source>
        <dbReference type="EMBL" id="SAK85352.1"/>
    </source>
</evidence>
<dbReference type="InterPro" id="IPR036812">
    <property type="entry name" value="NAD(P)_OxRdtase_dom_sf"/>
</dbReference>
<dbReference type="FunFam" id="3.20.20.100:FF:000004">
    <property type="entry name" value="Oxidoreductase, aldo/keto reductase"/>
    <property type="match status" value="1"/>
</dbReference>
<keyword evidence="1" id="KW-0560">Oxidoreductase</keyword>
<evidence type="ECO:0000313" key="4">
    <source>
        <dbReference type="Proteomes" id="UP000054870"/>
    </source>
</evidence>